<keyword evidence="8" id="KW-0238">DNA-binding</keyword>
<dbReference type="GO" id="GO:0043139">
    <property type="term" value="F:5'-3' DNA helicase activity"/>
    <property type="evidence" value="ECO:0007669"/>
    <property type="project" value="UniProtKB-EC"/>
</dbReference>
<evidence type="ECO:0000256" key="4">
    <source>
        <dbReference type="ARBA" id="ARBA00022741"/>
    </source>
</evidence>
<dbReference type="Pfam" id="PF03796">
    <property type="entry name" value="DnaB_C"/>
    <property type="match status" value="1"/>
</dbReference>
<organism evidence="13 14">
    <name type="scientific">Rhodovastum atsumiense</name>
    <dbReference type="NCBI Taxonomy" id="504468"/>
    <lineage>
        <taxon>Bacteria</taxon>
        <taxon>Pseudomonadati</taxon>
        <taxon>Pseudomonadota</taxon>
        <taxon>Alphaproteobacteria</taxon>
        <taxon>Acetobacterales</taxon>
        <taxon>Acetobacteraceae</taxon>
        <taxon>Rhodovastum</taxon>
    </lineage>
</organism>
<dbReference type="InterPro" id="IPR007693">
    <property type="entry name" value="DNA_helicase_DnaB-like_N"/>
</dbReference>
<feature type="domain" description="SF4 helicase" evidence="12">
    <location>
        <begin position="192"/>
        <end position="483"/>
    </location>
</feature>
<dbReference type="OrthoDB" id="9773982at2"/>
<keyword evidence="7" id="KW-0067">ATP-binding</keyword>
<evidence type="ECO:0000256" key="10">
    <source>
        <dbReference type="ARBA" id="ARBA00044969"/>
    </source>
</evidence>
<evidence type="ECO:0000256" key="11">
    <source>
        <dbReference type="ARBA" id="ARBA00048954"/>
    </source>
</evidence>
<keyword evidence="4" id="KW-0547">Nucleotide-binding</keyword>
<dbReference type="GO" id="GO:0016787">
    <property type="term" value="F:hydrolase activity"/>
    <property type="evidence" value="ECO:0007669"/>
    <property type="project" value="UniProtKB-KW"/>
</dbReference>
<dbReference type="InterPro" id="IPR036185">
    <property type="entry name" value="DNA_heli_DnaB-like_N_sf"/>
</dbReference>
<dbReference type="GO" id="GO:0003677">
    <property type="term" value="F:DNA binding"/>
    <property type="evidence" value="ECO:0007669"/>
    <property type="project" value="UniProtKB-KW"/>
</dbReference>
<evidence type="ECO:0000256" key="9">
    <source>
        <dbReference type="ARBA" id="ARBA00023235"/>
    </source>
</evidence>
<dbReference type="SUPFAM" id="SSF48024">
    <property type="entry name" value="N-terminal domain of DnaB helicase"/>
    <property type="match status" value="1"/>
</dbReference>
<sequence length="483" mass="52061">MKFSDREMALIGAATERDAALAALVTPETEQALLGALLSKAELIEALPAALAPEHFGVQTHPDIYAAIRAAATAQPKGPLLLSVAQVFAADEDMKKYITSLISATVGLLPDSVATYGRMVLDYARRRQIVEITERLRVDAAIKEHATPADALVARAMAELDRVAAAEIGGRRAVSLDEAIDEAMAAAEEATRRQGPCGISTGMVSVDDVLGGMEPGTLHVLGGRPGSGKSSLGWQWALNVARAKHGVLAISLEMSAAELGRRALAVASGVPIWRMRKGQLDQHHMNDLVVARKELRGLPLRIEDGGGLTAAQIALKARHASRKVPLGLIMIDHLHIVRPEDGDVRAGATWAVGRISGAMKRLAKEHSCPVLLLAQLNRMADGRDDHRPVMADLRQSGDIEQDADTVSFVYREEYYVSKAQPERREGEGEEAYSKRITAWEDRKERAAGRAELIVAKVRDGATGVIPLRFDGELTRFGEMEAAT</sequence>
<evidence type="ECO:0000313" key="14">
    <source>
        <dbReference type="Proteomes" id="UP000325255"/>
    </source>
</evidence>
<evidence type="ECO:0000256" key="1">
    <source>
        <dbReference type="ARBA" id="ARBA00008428"/>
    </source>
</evidence>
<evidence type="ECO:0000256" key="7">
    <source>
        <dbReference type="ARBA" id="ARBA00022840"/>
    </source>
</evidence>
<proteinExistence type="inferred from homology"/>
<dbReference type="EC" id="5.6.2.3" evidence="10"/>
<dbReference type="AlphaFoldDB" id="A0A5M6IN37"/>
<dbReference type="InterPro" id="IPR027417">
    <property type="entry name" value="P-loop_NTPase"/>
</dbReference>
<evidence type="ECO:0000313" key="13">
    <source>
        <dbReference type="EMBL" id="KAA5609672.1"/>
    </source>
</evidence>
<protein>
    <recommendedName>
        <fullName evidence="10">DNA 5'-3' helicase</fullName>
        <ecNumber evidence="10">5.6.2.3</ecNumber>
    </recommendedName>
</protein>
<dbReference type="PROSITE" id="PS51199">
    <property type="entry name" value="SF4_HELICASE"/>
    <property type="match status" value="1"/>
</dbReference>
<evidence type="ECO:0000259" key="12">
    <source>
        <dbReference type="PROSITE" id="PS51199"/>
    </source>
</evidence>
<dbReference type="Pfam" id="PF00772">
    <property type="entry name" value="DnaB"/>
    <property type="match status" value="1"/>
</dbReference>
<comment type="caution">
    <text evidence="13">The sequence shown here is derived from an EMBL/GenBank/DDBJ whole genome shotgun (WGS) entry which is preliminary data.</text>
</comment>
<dbReference type="GO" id="GO:0005829">
    <property type="term" value="C:cytosol"/>
    <property type="evidence" value="ECO:0007669"/>
    <property type="project" value="TreeGrafter"/>
</dbReference>
<dbReference type="Proteomes" id="UP000325255">
    <property type="component" value="Unassembled WGS sequence"/>
</dbReference>
<evidence type="ECO:0000256" key="2">
    <source>
        <dbReference type="ARBA" id="ARBA00022515"/>
    </source>
</evidence>
<keyword evidence="6" id="KW-0347">Helicase</keyword>
<dbReference type="GO" id="GO:0005524">
    <property type="term" value="F:ATP binding"/>
    <property type="evidence" value="ECO:0007669"/>
    <property type="project" value="UniProtKB-KW"/>
</dbReference>
<dbReference type="PANTHER" id="PTHR30153">
    <property type="entry name" value="REPLICATIVE DNA HELICASE DNAB"/>
    <property type="match status" value="1"/>
</dbReference>
<keyword evidence="9" id="KW-0413">Isomerase</keyword>
<dbReference type="InterPro" id="IPR007694">
    <property type="entry name" value="DNA_helicase_DnaB-like_C"/>
</dbReference>
<dbReference type="Gene3D" id="1.10.860.10">
    <property type="entry name" value="DNAb Helicase, Chain A"/>
    <property type="match status" value="1"/>
</dbReference>
<name>A0A5M6IN37_9PROT</name>
<dbReference type="Gene3D" id="3.40.50.300">
    <property type="entry name" value="P-loop containing nucleotide triphosphate hydrolases"/>
    <property type="match status" value="1"/>
</dbReference>
<keyword evidence="3" id="KW-0235">DNA replication</keyword>
<evidence type="ECO:0000256" key="3">
    <source>
        <dbReference type="ARBA" id="ARBA00022705"/>
    </source>
</evidence>
<dbReference type="InterPro" id="IPR016136">
    <property type="entry name" value="DNA_helicase_N/primase_C"/>
</dbReference>
<evidence type="ECO:0000256" key="6">
    <source>
        <dbReference type="ARBA" id="ARBA00022806"/>
    </source>
</evidence>
<dbReference type="EMBL" id="VWPK01000046">
    <property type="protein sequence ID" value="KAA5609672.1"/>
    <property type="molecule type" value="Genomic_DNA"/>
</dbReference>
<evidence type="ECO:0000256" key="8">
    <source>
        <dbReference type="ARBA" id="ARBA00023125"/>
    </source>
</evidence>
<gene>
    <name evidence="13" type="ORF">F1189_23210</name>
</gene>
<dbReference type="RefSeq" id="WP_150043306.1">
    <property type="nucleotide sequence ID" value="NZ_OW485608.1"/>
</dbReference>
<accession>A0A5M6IN37</accession>
<comment type="similarity">
    <text evidence="1">Belongs to the helicase family. DnaB subfamily.</text>
</comment>
<evidence type="ECO:0000256" key="5">
    <source>
        <dbReference type="ARBA" id="ARBA00022801"/>
    </source>
</evidence>
<dbReference type="PANTHER" id="PTHR30153:SF2">
    <property type="entry name" value="REPLICATIVE DNA HELICASE"/>
    <property type="match status" value="1"/>
</dbReference>
<keyword evidence="14" id="KW-1185">Reference proteome</keyword>
<dbReference type="SUPFAM" id="SSF52540">
    <property type="entry name" value="P-loop containing nucleoside triphosphate hydrolases"/>
    <property type="match status" value="1"/>
</dbReference>
<keyword evidence="5" id="KW-0378">Hydrolase</keyword>
<keyword evidence="2" id="KW-0639">Primosome</keyword>
<dbReference type="GO" id="GO:1990077">
    <property type="term" value="C:primosome complex"/>
    <property type="evidence" value="ECO:0007669"/>
    <property type="project" value="UniProtKB-KW"/>
</dbReference>
<dbReference type="GO" id="GO:0006269">
    <property type="term" value="P:DNA replication, synthesis of primer"/>
    <property type="evidence" value="ECO:0007669"/>
    <property type="project" value="UniProtKB-KW"/>
</dbReference>
<comment type="catalytic activity">
    <reaction evidence="11">
        <text>ATP + H2O = ADP + phosphate + H(+)</text>
        <dbReference type="Rhea" id="RHEA:13065"/>
        <dbReference type="ChEBI" id="CHEBI:15377"/>
        <dbReference type="ChEBI" id="CHEBI:15378"/>
        <dbReference type="ChEBI" id="CHEBI:30616"/>
        <dbReference type="ChEBI" id="CHEBI:43474"/>
        <dbReference type="ChEBI" id="CHEBI:456216"/>
        <dbReference type="EC" id="5.6.2.3"/>
    </reaction>
</comment>
<reference evidence="13 14" key="1">
    <citation type="submission" date="2019-09" db="EMBL/GenBank/DDBJ databases">
        <title>Genome sequence of Rhodovastum atsumiense, a diverse member of the Acetobacteraceae family of non-sulfur purple photosynthetic bacteria.</title>
        <authorList>
            <person name="Meyer T."/>
            <person name="Kyndt J."/>
        </authorList>
    </citation>
    <scope>NUCLEOTIDE SEQUENCE [LARGE SCALE GENOMIC DNA]</scope>
    <source>
        <strain evidence="13 14">DSM 21279</strain>
    </source>
</reference>